<reference evidence="4" key="3">
    <citation type="submission" date="2025-09" db="UniProtKB">
        <authorList>
            <consortium name="Ensembl"/>
        </authorList>
    </citation>
    <scope>IDENTIFICATION</scope>
</reference>
<keyword evidence="1" id="KW-0547">Nucleotide-binding</keyword>
<reference evidence="5" key="1">
    <citation type="submission" date="2013-10" db="EMBL/GenBank/DDBJ databases">
        <authorList>
            <person name="Schartl M."/>
            <person name="Warren W."/>
        </authorList>
    </citation>
    <scope>NUCLEOTIDE SEQUENCE [LARGE SCALE GENOMIC DNA]</scope>
    <source>
        <strain evidence="5">female</strain>
    </source>
</reference>
<dbReference type="InterPro" id="IPR001245">
    <property type="entry name" value="Ser-Thr/Tyr_kinase_cat_dom"/>
</dbReference>
<dbReference type="InterPro" id="IPR036537">
    <property type="entry name" value="Adaptor_Cbl_N_dom_sf"/>
</dbReference>
<dbReference type="Gene3D" id="3.30.200.20">
    <property type="entry name" value="Phosphorylase Kinase, domain 1"/>
    <property type="match status" value="1"/>
</dbReference>
<dbReference type="SUPFAM" id="SSF56112">
    <property type="entry name" value="Protein kinase-like (PK-like)"/>
    <property type="match status" value="1"/>
</dbReference>
<reference evidence="4" key="2">
    <citation type="submission" date="2025-08" db="UniProtKB">
        <authorList>
            <consortium name="Ensembl"/>
        </authorList>
    </citation>
    <scope>IDENTIFICATION</scope>
</reference>
<dbReference type="AlphaFoldDB" id="A0A096LY89"/>
<dbReference type="Gene3D" id="1.20.930.20">
    <property type="entry name" value="Adaptor protein Cbl, N-terminal domain"/>
    <property type="match status" value="1"/>
</dbReference>
<evidence type="ECO:0000256" key="2">
    <source>
        <dbReference type="ARBA" id="ARBA00022840"/>
    </source>
</evidence>
<evidence type="ECO:0000313" key="5">
    <source>
        <dbReference type="Proteomes" id="UP000028760"/>
    </source>
</evidence>
<dbReference type="PANTHER" id="PTHR44329">
    <property type="entry name" value="SERINE/THREONINE-PROTEIN KINASE TNNI3K-RELATED"/>
    <property type="match status" value="1"/>
</dbReference>
<dbReference type="GO" id="GO:0097527">
    <property type="term" value="P:necroptotic signaling pathway"/>
    <property type="evidence" value="ECO:0007669"/>
    <property type="project" value="TreeGrafter"/>
</dbReference>
<name>A0A096LY89_POEFO</name>
<dbReference type="PROSITE" id="PS50011">
    <property type="entry name" value="PROTEIN_KINASE_DOM"/>
    <property type="match status" value="1"/>
</dbReference>
<dbReference type="GeneTree" id="ENSGT00390000016453"/>
<dbReference type="InterPro" id="IPR051681">
    <property type="entry name" value="Ser/Thr_Kinases-Pseudokinases"/>
</dbReference>
<organism evidence="4 5">
    <name type="scientific">Poecilia formosa</name>
    <name type="common">Amazon molly</name>
    <name type="synonym">Limia formosa</name>
    <dbReference type="NCBI Taxonomy" id="48698"/>
    <lineage>
        <taxon>Eukaryota</taxon>
        <taxon>Metazoa</taxon>
        <taxon>Chordata</taxon>
        <taxon>Craniata</taxon>
        <taxon>Vertebrata</taxon>
        <taxon>Euteleostomi</taxon>
        <taxon>Actinopterygii</taxon>
        <taxon>Neopterygii</taxon>
        <taxon>Teleostei</taxon>
        <taxon>Neoteleostei</taxon>
        <taxon>Acanthomorphata</taxon>
        <taxon>Ovalentaria</taxon>
        <taxon>Atherinomorphae</taxon>
        <taxon>Cyprinodontiformes</taxon>
        <taxon>Poeciliidae</taxon>
        <taxon>Poeciliinae</taxon>
        <taxon>Poecilia</taxon>
    </lineage>
</organism>
<evidence type="ECO:0000256" key="1">
    <source>
        <dbReference type="ARBA" id="ARBA00022741"/>
    </source>
</evidence>
<accession>A0A096LY89</accession>
<dbReference type="InterPro" id="IPR011009">
    <property type="entry name" value="Kinase-like_dom_sf"/>
</dbReference>
<dbReference type="InterPro" id="IPR059179">
    <property type="entry name" value="MLKL-like_MCAfunc"/>
</dbReference>
<dbReference type="CDD" id="cd21037">
    <property type="entry name" value="MLKL_NTD"/>
    <property type="match status" value="1"/>
</dbReference>
<dbReference type="Pfam" id="PF07714">
    <property type="entry name" value="PK_Tyr_Ser-Thr"/>
    <property type="match status" value="1"/>
</dbReference>
<protein>
    <recommendedName>
        <fullName evidence="3">Protein kinase domain-containing protein</fullName>
    </recommendedName>
</protein>
<dbReference type="InterPro" id="IPR054000">
    <property type="entry name" value="MLKL_N"/>
</dbReference>
<dbReference type="Gene3D" id="1.10.510.10">
    <property type="entry name" value="Transferase(Phosphotransferase) domain 1"/>
    <property type="match status" value="1"/>
</dbReference>
<evidence type="ECO:0000313" key="4">
    <source>
        <dbReference type="Ensembl" id="ENSPFOP00000024130.1"/>
    </source>
</evidence>
<dbReference type="OMA" id="ESKVDWM"/>
<proteinExistence type="predicted"/>
<dbReference type="Proteomes" id="UP000028760">
    <property type="component" value="Unassembled WGS sequence"/>
</dbReference>
<dbReference type="PANTHER" id="PTHR44329:SF298">
    <property type="entry name" value="MIXED LINEAGE KINASE DOMAIN-LIKE PROTEIN"/>
    <property type="match status" value="1"/>
</dbReference>
<keyword evidence="2" id="KW-0067">ATP-binding</keyword>
<dbReference type="EMBL" id="AYCK01004434">
    <property type="status" value="NOT_ANNOTATED_CDS"/>
    <property type="molecule type" value="Genomic_DNA"/>
</dbReference>
<evidence type="ECO:0000259" key="3">
    <source>
        <dbReference type="PROSITE" id="PS50011"/>
    </source>
</evidence>
<dbReference type="Ensembl" id="ENSPFOT00000031765.1">
    <property type="protein sequence ID" value="ENSPFOP00000024130.1"/>
    <property type="gene ID" value="ENSPFOG00000013429.2"/>
</dbReference>
<feature type="domain" description="Protein kinase" evidence="3">
    <location>
        <begin position="216"/>
        <end position="482"/>
    </location>
</feature>
<dbReference type="InterPro" id="IPR000719">
    <property type="entry name" value="Prot_kinase_dom"/>
</dbReference>
<sequence>MDYVEPILSITSQIYTLVEKVKANKKRCCRVLERVKALEDLVKSIKQRNEVNHSAEVETSLKGLSITLKSAQELIEKYTLSNLVKRILKSSSHGDEFNSVNERLNDAFQSLALALQLEHGNQLFRVFEQISRQKEDEADSREDDAELKRRILQQQRQQFSHTVKATRETYSITHTDSSKLVLETIDRVNKPRIISMDIRMIKPDELKNVEEKSFMTTPTSEVYKGEFGGFTVAIKKYTGAKPGSVAYLKMVKSVFNKEVETMKRFESPNILRMFGICIREENTSNPEFLVIMEYCEKGSLRDVLNSKHELLWTRKASMCLDAAQGLYRLHLTEEISKLHMSITSSKFLVDENYRVKLGGLELAKTETSLKRTTKGKEDKTISLLCYSSPQQLSNINHAYTKECEIYSLGIVLWEIATRKKPFEDCGDDDKIISKKVCEEKYQEPLPADCPESLGEMIKACRAYESSCRPSAGVLVDKLRSVLVQFEKQ</sequence>
<dbReference type="Pfam" id="PF22215">
    <property type="entry name" value="MLKL_N"/>
    <property type="match status" value="1"/>
</dbReference>
<dbReference type="GO" id="GO:0007166">
    <property type="term" value="P:cell surface receptor signaling pathway"/>
    <property type="evidence" value="ECO:0007669"/>
    <property type="project" value="InterPro"/>
</dbReference>
<keyword evidence="5" id="KW-1185">Reference proteome</keyword>
<dbReference type="GO" id="GO:0005524">
    <property type="term" value="F:ATP binding"/>
    <property type="evidence" value="ECO:0007669"/>
    <property type="project" value="UniProtKB-KW"/>
</dbReference>
<dbReference type="GO" id="GO:0004672">
    <property type="term" value="F:protein kinase activity"/>
    <property type="evidence" value="ECO:0007669"/>
    <property type="project" value="InterPro"/>
</dbReference>